<dbReference type="InterPro" id="IPR029058">
    <property type="entry name" value="AB_hydrolase_fold"/>
</dbReference>
<organism evidence="2 3">
    <name type="scientific">Microbispora cellulosiformans</name>
    <dbReference type="NCBI Taxonomy" id="2614688"/>
    <lineage>
        <taxon>Bacteria</taxon>
        <taxon>Bacillati</taxon>
        <taxon>Actinomycetota</taxon>
        <taxon>Actinomycetes</taxon>
        <taxon>Streptosporangiales</taxon>
        <taxon>Streptosporangiaceae</taxon>
        <taxon>Microbispora</taxon>
    </lineage>
</organism>
<dbReference type="EMBL" id="VYTZ01000006">
    <property type="protein sequence ID" value="KAA9377725.1"/>
    <property type="molecule type" value="Genomic_DNA"/>
</dbReference>
<accession>A0A5J5K399</accession>
<dbReference type="InterPro" id="IPR001375">
    <property type="entry name" value="Peptidase_S9_cat"/>
</dbReference>
<evidence type="ECO:0000313" key="2">
    <source>
        <dbReference type="EMBL" id="KAA9377725.1"/>
    </source>
</evidence>
<dbReference type="GO" id="GO:0006508">
    <property type="term" value="P:proteolysis"/>
    <property type="evidence" value="ECO:0007669"/>
    <property type="project" value="InterPro"/>
</dbReference>
<dbReference type="GO" id="GO:0008236">
    <property type="term" value="F:serine-type peptidase activity"/>
    <property type="evidence" value="ECO:0007669"/>
    <property type="project" value="InterPro"/>
</dbReference>
<dbReference type="SUPFAM" id="SSF53474">
    <property type="entry name" value="alpha/beta-Hydrolases"/>
    <property type="match status" value="1"/>
</dbReference>
<protein>
    <submittedName>
        <fullName evidence="2">Prolyl oligopeptidase family serine peptidase</fullName>
    </submittedName>
</protein>
<gene>
    <name evidence="2" type="ORF">F5972_19185</name>
</gene>
<dbReference type="Pfam" id="PF00326">
    <property type="entry name" value="Peptidase_S9"/>
    <property type="match status" value="1"/>
</dbReference>
<dbReference type="RefSeq" id="WP_150934914.1">
    <property type="nucleotide sequence ID" value="NZ_VYTZ01000006.1"/>
</dbReference>
<proteinExistence type="predicted"/>
<dbReference type="Proteomes" id="UP000327011">
    <property type="component" value="Unassembled WGS sequence"/>
</dbReference>
<reference evidence="2 3" key="1">
    <citation type="submission" date="2019-09" db="EMBL/GenBank/DDBJ databases">
        <title>Screening of Novel Bioactive Compounds from Soil-Associated.</title>
        <authorList>
            <person name="Gong X."/>
        </authorList>
    </citation>
    <scope>NUCLEOTIDE SEQUENCE [LARGE SCALE GENOMIC DNA]</scope>
    <source>
        <strain evidence="2 3">Gxj-6</strain>
    </source>
</reference>
<keyword evidence="3" id="KW-1185">Reference proteome</keyword>
<dbReference type="Gene3D" id="3.40.50.1820">
    <property type="entry name" value="alpha/beta hydrolase"/>
    <property type="match status" value="1"/>
</dbReference>
<comment type="caution">
    <text evidence="2">The sequence shown here is derived from an EMBL/GenBank/DDBJ whole genome shotgun (WGS) entry which is preliminary data.</text>
</comment>
<evidence type="ECO:0000313" key="3">
    <source>
        <dbReference type="Proteomes" id="UP000327011"/>
    </source>
</evidence>
<name>A0A5J5K399_9ACTN</name>
<sequence length="379" mass="40684">MKRKLLVAASALAVLLAGGMGAGAWYVSDIALVPNHPETIAYPEVVLGVTEGTVTVTASAATTRPGTWSLNWSSGSAMVGDIVRRSAGRVERVRVSGQTPPTGIRASMYMTYSGDPKTALGLDFTEVMVPTELGDAPAWYMPARGDTWAITVHGANAHRNSSLHAIATMHRAGMPVLDITYRNDLGAPASPDGFLHQGESEWRDLEAATGKARSMGARHIVLYGASMGGAIVGRFLTRSSLADLVSAVVLENPEISSRRTGEFAAARMHLPSFVVPITEKVIDWRGGFDIATIDLLGHPPRVKPPTLLLMGDADQEHPVETARELARASGAMNWPIQYEEFPGAGHSEIWSTDRERYDRTLAAFLTRTARGPRRTGHPG</sequence>
<dbReference type="AlphaFoldDB" id="A0A5J5K399"/>
<evidence type="ECO:0000259" key="1">
    <source>
        <dbReference type="Pfam" id="PF00326"/>
    </source>
</evidence>
<feature type="domain" description="Peptidase S9 prolyl oligopeptidase catalytic" evidence="1">
    <location>
        <begin position="198"/>
        <end position="368"/>
    </location>
</feature>